<dbReference type="AlphaFoldDB" id="A0A1W1ZK50"/>
<dbReference type="GO" id="GO:0016020">
    <property type="term" value="C:membrane"/>
    <property type="evidence" value="ECO:0007669"/>
    <property type="project" value="TreeGrafter"/>
</dbReference>
<dbReference type="Pfam" id="PF00561">
    <property type="entry name" value="Abhydrolase_1"/>
    <property type="match status" value="1"/>
</dbReference>
<dbReference type="EMBL" id="FWXW01000002">
    <property type="protein sequence ID" value="SMC48905.1"/>
    <property type="molecule type" value="Genomic_DNA"/>
</dbReference>
<keyword evidence="3" id="KW-1185">Reference proteome</keyword>
<organism evidence="2 3">
    <name type="scientific">Papillibacter cinnamivorans DSM 12816</name>
    <dbReference type="NCBI Taxonomy" id="1122930"/>
    <lineage>
        <taxon>Bacteria</taxon>
        <taxon>Bacillati</taxon>
        <taxon>Bacillota</taxon>
        <taxon>Clostridia</taxon>
        <taxon>Eubacteriales</taxon>
        <taxon>Oscillospiraceae</taxon>
        <taxon>Papillibacter</taxon>
    </lineage>
</organism>
<dbReference type="RefSeq" id="WP_084233815.1">
    <property type="nucleotide sequence ID" value="NZ_FWXW01000002.1"/>
</dbReference>
<feature type="domain" description="AB hydrolase-1" evidence="1">
    <location>
        <begin position="25"/>
        <end position="136"/>
    </location>
</feature>
<gene>
    <name evidence="2" type="ORF">SAMN02745168_1192</name>
</gene>
<dbReference type="STRING" id="1122930.SAMN02745168_1192"/>
<sequence>MKREYSKKIGKYEFQLIKWEGQKGPVFCIHALTGNANHFQLIAKTLTPEYQVISYDLRGRGDSSPADKDSNVMKHADDAIAIMDDLGLKNPLIIGHSMGAYTAAIVASRRKDVRGLVLLDGAGVVTEQDVKNIEPALERVSNVFERKEDYIEGARESYKSMGLDWNEMLGNSVDHEIGRTPDGKYKCKGDPGAIHSDLISLMEYPHEKILPYICCPTLLVYAKGILGSAPLYYEKAYDKTKALIKNLDFYITEENHFTMMHKDSPGLQSTIKAFADKCFA</sequence>
<evidence type="ECO:0000313" key="3">
    <source>
        <dbReference type="Proteomes" id="UP000192790"/>
    </source>
</evidence>
<dbReference type="PANTHER" id="PTHR43798:SF28">
    <property type="entry name" value="AB HYDROLASE-1 DOMAIN-CONTAINING PROTEIN"/>
    <property type="match status" value="1"/>
</dbReference>
<dbReference type="InterPro" id="IPR000073">
    <property type="entry name" value="AB_hydrolase_1"/>
</dbReference>
<evidence type="ECO:0000313" key="2">
    <source>
        <dbReference type="EMBL" id="SMC48905.1"/>
    </source>
</evidence>
<name>A0A1W1ZK50_9FIRM</name>
<dbReference type="Proteomes" id="UP000192790">
    <property type="component" value="Unassembled WGS sequence"/>
</dbReference>
<proteinExistence type="predicted"/>
<dbReference type="InterPro" id="IPR050266">
    <property type="entry name" value="AB_hydrolase_sf"/>
</dbReference>
<reference evidence="2 3" key="1">
    <citation type="submission" date="2017-04" db="EMBL/GenBank/DDBJ databases">
        <authorList>
            <person name="Afonso C.L."/>
            <person name="Miller P.J."/>
            <person name="Scott M.A."/>
            <person name="Spackman E."/>
            <person name="Goraichik I."/>
            <person name="Dimitrov K.M."/>
            <person name="Suarez D.L."/>
            <person name="Swayne D.E."/>
        </authorList>
    </citation>
    <scope>NUCLEOTIDE SEQUENCE [LARGE SCALE GENOMIC DNA]</scope>
    <source>
        <strain evidence="2 3">DSM 12816</strain>
    </source>
</reference>
<evidence type="ECO:0000259" key="1">
    <source>
        <dbReference type="Pfam" id="PF00561"/>
    </source>
</evidence>
<protein>
    <submittedName>
        <fullName evidence="2">Pimeloyl-ACP methyl ester carboxylesterase</fullName>
    </submittedName>
</protein>
<accession>A0A1W1ZK50</accession>
<dbReference type="OrthoDB" id="9775557at2"/>
<dbReference type="InterPro" id="IPR029058">
    <property type="entry name" value="AB_hydrolase_fold"/>
</dbReference>
<dbReference type="PANTHER" id="PTHR43798">
    <property type="entry name" value="MONOACYLGLYCEROL LIPASE"/>
    <property type="match status" value="1"/>
</dbReference>
<dbReference type="Gene3D" id="3.40.50.1820">
    <property type="entry name" value="alpha/beta hydrolase"/>
    <property type="match status" value="1"/>
</dbReference>
<dbReference type="SUPFAM" id="SSF53474">
    <property type="entry name" value="alpha/beta-Hydrolases"/>
    <property type="match status" value="1"/>
</dbReference>